<dbReference type="Proteomes" id="UP000616151">
    <property type="component" value="Unassembled WGS sequence"/>
</dbReference>
<sequence length="262" mass="29437">MTDWKVQTANRLTLEQLLADGFSTPFDAPTVPAFPFTFRNAEVMTLAWRSDKDAIQRILPPPLEAASDVVLAHIYKMNDTEWLGPYFESNVMVGCRYKDTAGGYSPYLFLSSDGGVVHGREVHGQPKKLGRPHLEARGDAWVGTIERNGIDVLTGTMAYKQQRSDIRRLAEYFDFALNINLKAINHIDGTPAIRQLTARRLGALTVHECWSGPCTVELRPNVQAPVYRLPVREMLEGFWWRADFTLVAGHVLHDYLASPPSP</sequence>
<gene>
    <name evidence="1" type="ORF">JHL16_18975</name>
</gene>
<reference evidence="1" key="1">
    <citation type="submission" date="2021-01" db="EMBL/GenBank/DDBJ databases">
        <authorList>
            <person name="Sun Q."/>
        </authorList>
    </citation>
    <scope>NUCLEOTIDE SEQUENCE</scope>
    <source>
        <strain evidence="1">YIM B02566</strain>
    </source>
</reference>
<name>A0ACC5R708_9HYPH</name>
<organism evidence="1 2">
    <name type="scientific">Taklimakanibacter albus</name>
    <dbReference type="NCBI Taxonomy" id="2800327"/>
    <lineage>
        <taxon>Bacteria</taxon>
        <taxon>Pseudomonadati</taxon>
        <taxon>Pseudomonadota</taxon>
        <taxon>Alphaproteobacteria</taxon>
        <taxon>Hyphomicrobiales</taxon>
        <taxon>Aestuariivirgaceae</taxon>
        <taxon>Taklimakanibacter</taxon>
    </lineage>
</organism>
<accession>A0ACC5R708</accession>
<dbReference type="EMBL" id="JAENHL010000007">
    <property type="protein sequence ID" value="MBK1868445.1"/>
    <property type="molecule type" value="Genomic_DNA"/>
</dbReference>
<comment type="caution">
    <text evidence="1">The sequence shown here is derived from an EMBL/GenBank/DDBJ whole genome shotgun (WGS) entry which is preliminary data.</text>
</comment>
<evidence type="ECO:0000313" key="2">
    <source>
        <dbReference type="Proteomes" id="UP000616151"/>
    </source>
</evidence>
<keyword evidence="2" id="KW-1185">Reference proteome</keyword>
<proteinExistence type="predicted"/>
<evidence type="ECO:0000313" key="1">
    <source>
        <dbReference type="EMBL" id="MBK1868445.1"/>
    </source>
</evidence>
<protein>
    <submittedName>
        <fullName evidence="1">Acetoacetate decarboxylase family protein</fullName>
    </submittedName>
</protein>